<dbReference type="EMBL" id="VNJJ01000023">
    <property type="protein sequence ID" value="TVX95306.1"/>
    <property type="molecule type" value="Genomic_DNA"/>
</dbReference>
<keyword evidence="1" id="KW-0472">Membrane</keyword>
<evidence type="ECO:0000313" key="3">
    <source>
        <dbReference type="EMBL" id="TVX95306.1"/>
    </source>
</evidence>
<dbReference type="Pfam" id="PF19701">
    <property type="entry name" value="DUF6199"/>
    <property type="match status" value="1"/>
</dbReference>
<keyword evidence="1" id="KW-1133">Transmembrane helix</keyword>
<gene>
    <name evidence="3" type="ORF">FPZ45_23670</name>
</gene>
<dbReference type="OrthoDB" id="2088419at2"/>
<feature type="transmembrane region" description="Helical" evidence="1">
    <location>
        <begin position="43"/>
        <end position="61"/>
    </location>
</feature>
<proteinExistence type="predicted"/>
<accession>A0A559J658</accession>
<evidence type="ECO:0000313" key="4">
    <source>
        <dbReference type="Proteomes" id="UP000316330"/>
    </source>
</evidence>
<keyword evidence="1" id="KW-0812">Transmembrane</keyword>
<dbReference type="AlphaFoldDB" id="A0A559J658"/>
<feature type="domain" description="DUF6199" evidence="2">
    <location>
        <begin position="4"/>
        <end position="61"/>
    </location>
</feature>
<evidence type="ECO:0000256" key="1">
    <source>
        <dbReference type="SAM" id="Phobius"/>
    </source>
</evidence>
<reference evidence="3 4" key="1">
    <citation type="submission" date="2019-07" db="EMBL/GenBank/DDBJ databases">
        <authorList>
            <person name="Kim J."/>
        </authorList>
    </citation>
    <scope>NUCLEOTIDE SEQUENCE [LARGE SCALE GENOMIC DNA]</scope>
    <source>
        <strain evidence="3 4">G13</strain>
    </source>
</reference>
<name>A0A559J658_9BACL</name>
<organism evidence="3 4">
    <name type="scientific">Cohnella terricola</name>
    <dbReference type="NCBI Taxonomy" id="1289167"/>
    <lineage>
        <taxon>Bacteria</taxon>
        <taxon>Bacillati</taxon>
        <taxon>Bacillota</taxon>
        <taxon>Bacilli</taxon>
        <taxon>Bacillales</taxon>
        <taxon>Paenibacillaceae</taxon>
        <taxon>Cohnella</taxon>
    </lineage>
</organism>
<dbReference type="RefSeq" id="WP_144707127.1">
    <property type="nucleotide sequence ID" value="NZ_VNJJ01000023.1"/>
</dbReference>
<keyword evidence="4" id="KW-1185">Reference proteome</keyword>
<sequence length="64" mass="7483">MFFFAFLFIVISILNIIFPKIGWYLKYGWAVKGDVEPSDAYLLMSRVMGVIILIIFLFVFLPNM</sequence>
<comment type="caution">
    <text evidence="3">The sequence shown here is derived from an EMBL/GenBank/DDBJ whole genome shotgun (WGS) entry which is preliminary data.</text>
</comment>
<dbReference type="Proteomes" id="UP000316330">
    <property type="component" value="Unassembled WGS sequence"/>
</dbReference>
<protein>
    <recommendedName>
        <fullName evidence="2">DUF6199 domain-containing protein</fullName>
    </recommendedName>
</protein>
<evidence type="ECO:0000259" key="2">
    <source>
        <dbReference type="Pfam" id="PF19701"/>
    </source>
</evidence>
<dbReference type="InterPro" id="IPR045679">
    <property type="entry name" value="DUF6199"/>
</dbReference>